<dbReference type="CDD" id="cd05466">
    <property type="entry name" value="PBP2_LTTR_substrate"/>
    <property type="match status" value="1"/>
</dbReference>
<protein>
    <submittedName>
        <fullName evidence="6">LysR substrate binding domain protein</fullName>
    </submittedName>
</protein>
<dbReference type="PANTHER" id="PTHR30346:SF28">
    <property type="entry name" value="HTH-TYPE TRANSCRIPTIONAL REGULATOR CYNR"/>
    <property type="match status" value="1"/>
</dbReference>
<dbReference type="GO" id="GO:0003677">
    <property type="term" value="F:DNA binding"/>
    <property type="evidence" value="ECO:0007669"/>
    <property type="project" value="UniProtKB-KW"/>
</dbReference>
<dbReference type="OMA" id="GIPPMVN"/>
<name>A0A098B4E6_DESHA</name>
<organism evidence="6">
    <name type="scientific">Desulfitobacterium hafniense</name>
    <name type="common">Desulfitobacterium frappieri</name>
    <dbReference type="NCBI Taxonomy" id="49338"/>
    <lineage>
        <taxon>Bacteria</taxon>
        <taxon>Bacillati</taxon>
        <taxon>Bacillota</taxon>
        <taxon>Clostridia</taxon>
        <taxon>Eubacteriales</taxon>
        <taxon>Desulfitobacteriaceae</taxon>
        <taxon>Desulfitobacterium</taxon>
    </lineage>
</organism>
<accession>A0A098B4E6</accession>
<sequence length="297" mass="33162">MIELHQLRYFSRAAETLNFSRAAAELFISRQALTKSIQVLEKELGWKLFKTNNGKISLTPMGEVMQAQCQPVLASYDMMLVQLEHYAPHKMRLLRVGAAVGTILSLPENCIQSFCDAHPDVQLAIEQTSTDNVLQMVHSGEADVGLVGSIPDYLNGFSIQRLVQKGTYVGICPGHPLYGRDSLELRDLKDQPFVTAGANNHLHRFLVQACHNAGFSPAIAFMSSSEDVLLQYALEHKMLFFAFGDWTCQIPDGPLQIVPLKVEKGKSFGTFLVWKNELKPVSEQFLAYLLKTVDTTM</sequence>
<reference evidence="6" key="1">
    <citation type="submission" date="2014-07" db="EMBL/GenBank/DDBJ databases">
        <authorList>
            <person name="Hornung V.Bastian."/>
        </authorList>
    </citation>
    <scope>NUCLEOTIDE SEQUENCE</scope>
    <source>
        <strain evidence="6">PCE-S</strain>
    </source>
</reference>
<dbReference type="GO" id="GO:0032993">
    <property type="term" value="C:protein-DNA complex"/>
    <property type="evidence" value="ECO:0007669"/>
    <property type="project" value="TreeGrafter"/>
</dbReference>
<dbReference type="InterPro" id="IPR036390">
    <property type="entry name" value="WH_DNA-bd_sf"/>
</dbReference>
<keyword evidence="3" id="KW-0238">DNA-binding</keyword>
<dbReference type="SUPFAM" id="SSF53850">
    <property type="entry name" value="Periplasmic binding protein-like II"/>
    <property type="match status" value="1"/>
</dbReference>
<evidence type="ECO:0000256" key="1">
    <source>
        <dbReference type="ARBA" id="ARBA00009437"/>
    </source>
</evidence>
<keyword evidence="2" id="KW-0805">Transcription regulation</keyword>
<evidence type="ECO:0000256" key="2">
    <source>
        <dbReference type="ARBA" id="ARBA00023015"/>
    </source>
</evidence>
<gene>
    <name evidence="6" type="ORF">DPCES_3877</name>
</gene>
<dbReference type="RefSeq" id="WP_011461234.1">
    <property type="nucleotide sequence ID" value="NZ_JAYFNZ010000042.1"/>
</dbReference>
<dbReference type="InterPro" id="IPR005119">
    <property type="entry name" value="LysR_subst-bd"/>
</dbReference>
<dbReference type="SUPFAM" id="SSF46785">
    <property type="entry name" value="Winged helix' DNA-binding domain"/>
    <property type="match status" value="1"/>
</dbReference>
<dbReference type="PATRIC" id="fig|49338.4.peg.4168"/>
<dbReference type="Pfam" id="PF00126">
    <property type="entry name" value="HTH_1"/>
    <property type="match status" value="1"/>
</dbReference>
<proteinExistence type="inferred from homology"/>
<evidence type="ECO:0000313" key="6">
    <source>
        <dbReference type="EMBL" id="CDX03763.1"/>
    </source>
</evidence>
<evidence type="ECO:0000256" key="4">
    <source>
        <dbReference type="ARBA" id="ARBA00023163"/>
    </source>
</evidence>
<dbReference type="GO" id="GO:0003700">
    <property type="term" value="F:DNA-binding transcription factor activity"/>
    <property type="evidence" value="ECO:0007669"/>
    <property type="project" value="InterPro"/>
</dbReference>
<evidence type="ECO:0000259" key="5">
    <source>
        <dbReference type="PROSITE" id="PS50931"/>
    </source>
</evidence>
<dbReference type="InterPro" id="IPR000847">
    <property type="entry name" value="LysR_HTH_N"/>
</dbReference>
<feature type="domain" description="HTH lysR-type" evidence="5">
    <location>
        <begin position="2"/>
        <end position="59"/>
    </location>
</feature>
<dbReference type="Gene3D" id="3.40.190.290">
    <property type="match status" value="1"/>
</dbReference>
<dbReference type="PROSITE" id="PS50931">
    <property type="entry name" value="HTH_LYSR"/>
    <property type="match status" value="1"/>
</dbReference>
<keyword evidence="4" id="KW-0804">Transcription</keyword>
<dbReference type="EMBL" id="LK996017">
    <property type="protein sequence ID" value="CDX03763.1"/>
    <property type="molecule type" value="Genomic_DNA"/>
</dbReference>
<dbReference type="InterPro" id="IPR036388">
    <property type="entry name" value="WH-like_DNA-bd_sf"/>
</dbReference>
<dbReference type="Pfam" id="PF03466">
    <property type="entry name" value="LysR_substrate"/>
    <property type="match status" value="1"/>
</dbReference>
<comment type="similarity">
    <text evidence="1">Belongs to the LysR transcriptional regulatory family.</text>
</comment>
<dbReference type="PANTHER" id="PTHR30346">
    <property type="entry name" value="TRANSCRIPTIONAL DUAL REGULATOR HCAR-RELATED"/>
    <property type="match status" value="1"/>
</dbReference>
<dbReference type="AlphaFoldDB" id="A0A098B4E6"/>
<dbReference type="Gene3D" id="1.10.10.10">
    <property type="entry name" value="Winged helix-like DNA-binding domain superfamily/Winged helix DNA-binding domain"/>
    <property type="match status" value="1"/>
</dbReference>
<evidence type="ECO:0000256" key="3">
    <source>
        <dbReference type="ARBA" id="ARBA00023125"/>
    </source>
</evidence>